<feature type="transmembrane region" description="Helical" evidence="8">
    <location>
        <begin position="440"/>
        <end position="459"/>
    </location>
</feature>
<proteinExistence type="inferred from homology"/>
<feature type="transmembrane region" description="Helical" evidence="8">
    <location>
        <begin position="360"/>
        <end position="381"/>
    </location>
</feature>
<evidence type="ECO:0000259" key="9">
    <source>
        <dbReference type="PROSITE" id="PS50850"/>
    </source>
</evidence>
<dbReference type="InterPro" id="IPR011701">
    <property type="entry name" value="MFS"/>
</dbReference>
<comment type="similarity">
    <text evidence="2">Belongs to the major facilitator superfamily. EmrB family.</text>
</comment>
<dbReference type="PANTHER" id="PTHR42718">
    <property type="entry name" value="MAJOR FACILITATOR SUPERFAMILY MULTIDRUG TRANSPORTER MFSC"/>
    <property type="match status" value="1"/>
</dbReference>
<feature type="transmembrane region" description="Helical" evidence="8">
    <location>
        <begin position="335"/>
        <end position="354"/>
    </location>
</feature>
<evidence type="ECO:0000256" key="6">
    <source>
        <dbReference type="ARBA" id="ARBA00022989"/>
    </source>
</evidence>
<dbReference type="CDD" id="cd17321">
    <property type="entry name" value="MFS_MMR_MDR_like"/>
    <property type="match status" value="1"/>
</dbReference>
<evidence type="ECO:0000256" key="1">
    <source>
        <dbReference type="ARBA" id="ARBA00004651"/>
    </source>
</evidence>
<keyword evidence="11" id="KW-1185">Reference proteome</keyword>
<sequence>MGDVVPEPSRSRRMLILVICCMSLFIVGLDNTIVNVALPAIERDLHAPVSGMQWTIDAYTLVLAGLLLLSGSTADRVGRRRTFQVGLVVFAIGSLLCGLAPSLGWLVAFRVLQAIGGSMLNPVAMSIVTNTFTDRRERARAIGVWGGVVGISIGLGPVVGGALIDSIGWRAIFWINVPVAVAALVLTAVFVPESRAPRPRRIDPVGQALVIVTLAALSYAIIEGPENGWRSPLTIGFALAAVAGLAGLIVYEPRRRDPLIDLRFFRSVPFSGASVIAISAFAAFGRFLFLNTLYLQDVRGLSPFHAGLCTLPIAAMTLVCGPLSGRLVGERGPRISLVVAGAAFTVSGLMLTRLTAGTPLLWILAAYTVFGLGAGMVNAPITNTAVSGMPLSQAGVAAAVASTSRQIGQSLGVAIAGSVLATGISGSLRESFASAGRAGWWITAAYGTVVLALGIITTGRWAKGTAERTAAHLSVEDTRIPVTS</sequence>
<feature type="transmembrane region" description="Helical" evidence="8">
    <location>
        <begin position="304"/>
        <end position="323"/>
    </location>
</feature>
<feature type="transmembrane region" description="Helical" evidence="8">
    <location>
        <begin position="114"/>
        <end position="132"/>
    </location>
</feature>
<evidence type="ECO:0000256" key="7">
    <source>
        <dbReference type="ARBA" id="ARBA00023136"/>
    </source>
</evidence>
<feature type="transmembrane region" description="Helical" evidence="8">
    <location>
        <begin position="264"/>
        <end position="284"/>
    </location>
</feature>
<feature type="domain" description="Major facilitator superfamily (MFS) profile" evidence="9">
    <location>
        <begin position="16"/>
        <end position="462"/>
    </location>
</feature>
<name>A0ABV9CDJ8_9ACTN</name>
<dbReference type="PRINTS" id="PR01036">
    <property type="entry name" value="TCRTETB"/>
</dbReference>
<comment type="caution">
    <text evidence="10">The sequence shown here is derived from an EMBL/GenBank/DDBJ whole genome shotgun (WGS) entry which is preliminary data.</text>
</comment>
<dbReference type="SUPFAM" id="SSF103473">
    <property type="entry name" value="MFS general substrate transporter"/>
    <property type="match status" value="2"/>
</dbReference>
<dbReference type="EMBL" id="JBHSFP010000005">
    <property type="protein sequence ID" value="MFC4531200.1"/>
    <property type="molecule type" value="Genomic_DNA"/>
</dbReference>
<dbReference type="PANTHER" id="PTHR42718:SF9">
    <property type="entry name" value="MAJOR FACILITATOR SUPERFAMILY MULTIDRUG TRANSPORTER MFSC"/>
    <property type="match status" value="1"/>
</dbReference>
<dbReference type="RefSeq" id="WP_380839614.1">
    <property type="nucleotide sequence ID" value="NZ_JBHSFP010000005.1"/>
</dbReference>
<feature type="transmembrane region" description="Helical" evidence="8">
    <location>
        <begin position="14"/>
        <end position="34"/>
    </location>
</feature>
<feature type="transmembrane region" description="Helical" evidence="8">
    <location>
        <begin position="85"/>
        <end position="108"/>
    </location>
</feature>
<feature type="transmembrane region" description="Helical" evidence="8">
    <location>
        <begin position="54"/>
        <end position="73"/>
    </location>
</feature>
<feature type="transmembrane region" description="Helical" evidence="8">
    <location>
        <begin position="234"/>
        <end position="252"/>
    </location>
</feature>
<evidence type="ECO:0000256" key="8">
    <source>
        <dbReference type="SAM" id="Phobius"/>
    </source>
</evidence>
<evidence type="ECO:0000256" key="3">
    <source>
        <dbReference type="ARBA" id="ARBA00022448"/>
    </source>
</evidence>
<evidence type="ECO:0000313" key="11">
    <source>
        <dbReference type="Proteomes" id="UP001596004"/>
    </source>
</evidence>
<gene>
    <name evidence="10" type="ORF">ACFO60_10540</name>
</gene>
<feature type="transmembrane region" description="Helical" evidence="8">
    <location>
        <begin position="204"/>
        <end position="222"/>
    </location>
</feature>
<dbReference type="NCBIfam" id="TIGR00711">
    <property type="entry name" value="efflux_EmrB"/>
    <property type="match status" value="1"/>
</dbReference>
<dbReference type="InterPro" id="IPR036259">
    <property type="entry name" value="MFS_trans_sf"/>
</dbReference>
<dbReference type="Gene3D" id="1.20.1250.20">
    <property type="entry name" value="MFS general substrate transporter like domains"/>
    <property type="match status" value="1"/>
</dbReference>
<keyword evidence="4" id="KW-1003">Cell membrane</keyword>
<dbReference type="InterPro" id="IPR020846">
    <property type="entry name" value="MFS_dom"/>
</dbReference>
<dbReference type="Gene3D" id="1.20.1720.10">
    <property type="entry name" value="Multidrug resistance protein D"/>
    <property type="match status" value="1"/>
</dbReference>
<feature type="transmembrane region" description="Helical" evidence="8">
    <location>
        <begin position="144"/>
        <end position="165"/>
    </location>
</feature>
<protein>
    <submittedName>
        <fullName evidence="10">MFS transporter</fullName>
    </submittedName>
</protein>
<dbReference type="InterPro" id="IPR004638">
    <property type="entry name" value="EmrB-like"/>
</dbReference>
<keyword evidence="3" id="KW-0813">Transport</keyword>
<dbReference type="Pfam" id="PF07690">
    <property type="entry name" value="MFS_1"/>
    <property type="match status" value="1"/>
</dbReference>
<keyword evidence="7 8" id="KW-0472">Membrane</keyword>
<evidence type="ECO:0000256" key="4">
    <source>
        <dbReference type="ARBA" id="ARBA00022475"/>
    </source>
</evidence>
<keyword evidence="6 8" id="KW-1133">Transmembrane helix</keyword>
<keyword evidence="5 8" id="KW-0812">Transmembrane</keyword>
<dbReference type="Proteomes" id="UP001596004">
    <property type="component" value="Unassembled WGS sequence"/>
</dbReference>
<organism evidence="10 11">
    <name type="scientific">Sphaerisporangium dianthi</name>
    <dbReference type="NCBI Taxonomy" id="1436120"/>
    <lineage>
        <taxon>Bacteria</taxon>
        <taxon>Bacillati</taxon>
        <taxon>Actinomycetota</taxon>
        <taxon>Actinomycetes</taxon>
        <taxon>Streptosporangiales</taxon>
        <taxon>Streptosporangiaceae</taxon>
        <taxon>Sphaerisporangium</taxon>
    </lineage>
</organism>
<comment type="subcellular location">
    <subcellularLocation>
        <location evidence="1">Cell membrane</location>
        <topology evidence="1">Multi-pass membrane protein</topology>
    </subcellularLocation>
</comment>
<accession>A0ABV9CDJ8</accession>
<evidence type="ECO:0000256" key="5">
    <source>
        <dbReference type="ARBA" id="ARBA00022692"/>
    </source>
</evidence>
<dbReference type="PROSITE" id="PS50850">
    <property type="entry name" value="MFS"/>
    <property type="match status" value="1"/>
</dbReference>
<reference evidence="11" key="1">
    <citation type="journal article" date="2019" name="Int. J. Syst. Evol. Microbiol.">
        <title>The Global Catalogue of Microorganisms (GCM) 10K type strain sequencing project: providing services to taxonomists for standard genome sequencing and annotation.</title>
        <authorList>
            <consortium name="The Broad Institute Genomics Platform"/>
            <consortium name="The Broad Institute Genome Sequencing Center for Infectious Disease"/>
            <person name="Wu L."/>
            <person name="Ma J."/>
        </authorList>
    </citation>
    <scope>NUCLEOTIDE SEQUENCE [LARGE SCALE GENOMIC DNA]</scope>
    <source>
        <strain evidence="11">CGMCC 4.7132</strain>
    </source>
</reference>
<evidence type="ECO:0000313" key="10">
    <source>
        <dbReference type="EMBL" id="MFC4531200.1"/>
    </source>
</evidence>
<evidence type="ECO:0000256" key="2">
    <source>
        <dbReference type="ARBA" id="ARBA00008537"/>
    </source>
</evidence>
<feature type="transmembrane region" description="Helical" evidence="8">
    <location>
        <begin position="411"/>
        <end position="428"/>
    </location>
</feature>
<feature type="transmembrane region" description="Helical" evidence="8">
    <location>
        <begin position="171"/>
        <end position="192"/>
    </location>
</feature>